<dbReference type="Proteomes" id="UP000244773">
    <property type="component" value="Segment"/>
</dbReference>
<dbReference type="GO" id="GO:0006629">
    <property type="term" value="P:lipid metabolic process"/>
    <property type="evidence" value="ECO:0007669"/>
    <property type="project" value="InterPro"/>
</dbReference>
<reference evidence="1" key="1">
    <citation type="journal article" date="2018" name="Virology">
        <title>A giant virus infecting green algae encodes key fermentation genes.</title>
        <authorList>
            <person name="Schvarcz C.R."/>
            <person name="Steward G.F."/>
        </authorList>
    </citation>
    <scope>NUCLEOTIDE SEQUENCE [LARGE SCALE GENOMIC DNA]</scope>
</reference>
<protein>
    <submittedName>
        <fullName evidence="1">Lecithin:cholesterol acyltransferase family protein</fullName>
    </submittedName>
</protein>
<dbReference type="Gene3D" id="3.40.50.1820">
    <property type="entry name" value="alpha/beta hydrolase"/>
    <property type="match status" value="1"/>
</dbReference>
<sequence>MVSIQKSSVFLIPGFGCSVLCKKGNKLKHNSWMEISKMMKPTRWLNDNQVMYKNGRFLSTDDIGVWDFGGVEGVRNLIPELDWLGKDFGQNYYGKMIDDLQGEGAKVIGMPYDFRRISDPLEIAAFVQKMKKHIELQKSKTGKHVVIVTHSMGSLIARYVLSELGDRWTRRNVKAIVEICPAYGGSLYSLEVMIRGSFYVPIMSGEIRDSMAKASREISGLLLTLPNKQAFGNKDPIWITADGQEIRIDDWPWENVQHAWQSCSVPLLEKIRPLPKQVNHILMYGSGQLTPVMVDEYNDKETFDDGDGVLNVKSSVCGGSEKYTNVIELEDCVHRMAPSRDDVIASVKQFL</sequence>
<dbReference type="EMBL" id="KY322437">
    <property type="protein sequence ID" value="AUF82244.1"/>
    <property type="molecule type" value="Genomic_DNA"/>
</dbReference>
<dbReference type="InterPro" id="IPR029058">
    <property type="entry name" value="AB_hydrolase_fold"/>
</dbReference>
<dbReference type="Pfam" id="PF02450">
    <property type="entry name" value="LCAT"/>
    <property type="match status" value="1"/>
</dbReference>
<dbReference type="GO" id="GO:0008374">
    <property type="term" value="F:O-acyltransferase activity"/>
    <property type="evidence" value="ECO:0007669"/>
    <property type="project" value="InterPro"/>
</dbReference>
<dbReference type="PANTHER" id="PTHR11440">
    <property type="entry name" value="LECITHIN-CHOLESTEROL ACYLTRANSFERASE-RELATED"/>
    <property type="match status" value="1"/>
</dbReference>
<dbReference type="InterPro" id="IPR003386">
    <property type="entry name" value="LACT/PDAT_acylTrfase"/>
</dbReference>
<gene>
    <name evidence="1" type="ORF">TetV_152</name>
</gene>
<dbReference type="SUPFAM" id="SSF53474">
    <property type="entry name" value="alpha/beta-Hydrolases"/>
    <property type="match status" value="1"/>
</dbReference>
<keyword evidence="1" id="KW-0808">Transferase</keyword>
<accession>A0A2P0VMW0</accession>
<evidence type="ECO:0000313" key="1">
    <source>
        <dbReference type="EMBL" id="AUF82244.1"/>
    </source>
</evidence>
<keyword evidence="1" id="KW-0012">Acyltransferase</keyword>
<keyword evidence="2" id="KW-1185">Reference proteome</keyword>
<evidence type="ECO:0000313" key="2">
    <source>
        <dbReference type="Proteomes" id="UP000244773"/>
    </source>
</evidence>
<name>A0A2P0VMW0_9VIRU</name>
<organism evidence="1">
    <name type="scientific">Tetraselmis virus 1</name>
    <dbReference type="NCBI Taxonomy" id="2060617"/>
    <lineage>
        <taxon>Viruses</taxon>
        <taxon>Varidnaviria</taxon>
        <taxon>Bamfordvirae</taxon>
        <taxon>Nucleocytoviricota</taxon>
        <taxon>Megaviricetes</taxon>
        <taxon>Imitervirales</taxon>
        <taxon>Allomimiviridae</taxon>
        <taxon>Oceanusvirus</taxon>
        <taxon>Oceanusvirus kaneohense</taxon>
    </lineage>
</organism>
<proteinExistence type="predicted"/>